<dbReference type="Pfam" id="PF03480">
    <property type="entry name" value="DctP"/>
    <property type="match status" value="1"/>
</dbReference>
<dbReference type="PANTHER" id="PTHR33376:SF4">
    <property type="entry name" value="SIALIC ACID-BINDING PERIPLASMIC PROTEIN SIAP"/>
    <property type="match status" value="1"/>
</dbReference>
<evidence type="ECO:0000256" key="4">
    <source>
        <dbReference type="ARBA" id="ARBA00022729"/>
    </source>
</evidence>
<dbReference type="PANTHER" id="PTHR33376">
    <property type="match status" value="1"/>
</dbReference>
<dbReference type="Proteomes" id="UP000184085">
    <property type="component" value="Unassembled WGS sequence"/>
</dbReference>
<organism evidence="7 8">
    <name type="scientific">Donghicola eburneus</name>
    <dbReference type="NCBI Taxonomy" id="393278"/>
    <lineage>
        <taxon>Bacteria</taxon>
        <taxon>Pseudomonadati</taxon>
        <taxon>Pseudomonadota</taxon>
        <taxon>Alphaproteobacteria</taxon>
        <taxon>Rhodobacterales</taxon>
        <taxon>Roseobacteraceae</taxon>
        <taxon>Donghicola</taxon>
    </lineage>
</organism>
<dbReference type="InterPro" id="IPR004682">
    <property type="entry name" value="TRAP_DctP"/>
</dbReference>
<dbReference type="GO" id="GO:0030288">
    <property type="term" value="C:outer membrane-bounded periplasmic space"/>
    <property type="evidence" value="ECO:0007669"/>
    <property type="project" value="InterPro"/>
</dbReference>
<dbReference type="NCBIfam" id="TIGR00787">
    <property type="entry name" value="dctP"/>
    <property type="match status" value="1"/>
</dbReference>
<dbReference type="InterPro" id="IPR018389">
    <property type="entry name" value="DctP_fam"/>
</dbReference>
<keyword evidence="3" id="KW-0813">Transport</keyword>
<comment type="similarity">
    <text evidence="2">Belongs to the bacterial solute-binding protein 7 family.</text>
</comment>
<dbReference type="AlphaFoldDB" id="A0A1M4MV63"/>
<reference evidence="8" key="1">
    <citation type="submission" date="2016-09" db="EMBL/GenBank/DDBJ databases">
        <authorList>
            <person name="Wibberg D."/>
        </authorList>
    </citation>
    <scope>NUCLEOTIDE SEQUENCE [LARGE SCALE GENOMIC DNA]</scope>
</reference>
<evidence type="ECO:0000256" key="6">
    <source>
        <dbReference type="SAM" id="SignalP"/>
    </source>
</evidence>
<dbReference type="RefSeq" id="WP_072703199.1">
    <property type="nucleotide sequence ID" value="NZ_FMJB01000015.1"/>
</dbReference>
<dbReference type="PIRSF" id="PIRSF006470">
    <property type="entry name" value="DctB"/>
    <property type="match status" value="1"/>
</dbReference>
<evidence type="ECO:0000256" key="3">
    <source>
        <dbReference type="ARBA" id="ARBA00022448"/>
    </source>
</evidence>
<evidence type="ECO:0000256" key="2">
    <source>
        <dbReference type="ARBA" id="ARBA00009023"/>
    </source>
</evidence>
<dbReference type="GO" id="GO:0055085">
    <property type="term" value="P:transmembrane transport"/>
    <property type="evidence" value="ECO:0007669"/>
    <property type="project" value="InterPro"/>
</dbReference>
<feature type="signal peptide" evidence="6">
    <location>
        <begin position="1"/>
        <end position="23"/>
    </location>
</feature>
<sequence length="325" mass="35069">MKLTNIALCAAMAITAVAAPAFAQDITLKASHNANAEEPYGVGLRKMAEVLKAKTDGAATIQVFDNATLGDEMESIQGTQMGTVDIAVTANSTLSNFVPDLSVFSLPFIFENAEQMDRALSDPAVREAIQAELEKQGFHLLAVFSAGTRHIMTKKPVESLADMEGLKIRTMQNPAHVDTFNAFGANATPIAYTELYGALETGVVDGAEAANTNFFSQKFYEVAPDWAVVGWLELVAPVIMGKAAYDALPEDVQAALDEAGLEAGKFERATYLASDNARFADLEEVGVKMTRPDTTEFREAAAPVQQKYLETEGQKKIFELLKSVE</sequence>
<proteinExistence type="inferred from homology"/>
<comment type="subcellular location">
    <subcellularLocation>
        <location evidence="1">Periplasm</location>
    </subcellularLocation>
</comment>
<keyword evidence="8" id="KW-1185">Reference proteome</keyword>
<keyword evidence="5" id="KW-0574">Periplasm</keyword>
<dbReference type="Gene3D" id="3.40.190.170">
    <property type="entry name" value="Bacterial extracellular solute-binding protein, family 7"/>
    <property type="match status" value="1"/>
</dbReference>
<dbReference type="EMBL" id="FMJB01000015">
    <property type="protein sequence ID" value="SCM66140.1"/>
    <property type="molecule type" value="Genomic_DNA"/>
</dbReference>
<gene>
    <name evidence="7" type="ORF">KARMA_0313</name>
</gene>
<protein>
    <submittedName>
        <fullName evidence="7">Putative secreted protein</fullName>
    </submittedName>
</protein>
<keyword evidence="4 6" id="KW-0732">Signal</keyword>
<evidence type="ECO:0000313" key="7">
    <source>
        <dbReference type="EMBL" id="SCM66140.1"/>
    </source>
</evidence>
<dbReference type="InterPro" id="IPR038404">
    <property type="entry name" value="TRAP_DctP_sf"/>
</dbReference>
<evidence type="ECO:0000256" key="5">
    <source>
        <dbReference type="ARBA" id="ARBA00022764"/>
    </source>
</evidence>
<dbReference type="CDD" id="cd13603">
    <property type="entry name" value="PBP2_TRAP_Siap_TeaA_like"/>
    <property type="match status" value="1"/>
</dbReference>
<feature type="chain" id="PRO_5012409129" evidence="6">
    <location>
        <begin position="24"/>
        <end position="325"/>
    </location>
</feature>
<evidence type="ECO:0000256" key="1">
    <source>
        <dbReference type="ARBA" id="ARBA00004418"/>
    </source>
</evidence>
<accession>A0A1M4MV63</accession>
<evidence type="ECO:0000313" key="8">
    <source>
        <dbReference type="Proteomes" id="UP000184085"/>
    </source>
</evidence>
<name>A0A1M4MV63_9RHOB</name>
<dbReference type="NCBIfam" id="NF037995">
    <property type="entry name" value="TRAP_S1"/>
    <property type="match status" value="1"/>
</dbReference>